<proteinExistence type="predicted"/>
<dbReference type="EMBL" id="AP019400">
    <property type="protein sequence ID" value="BBI35404.1"/>
    <property type="molecule type" value="Genomic_DNA"/>
</dbReference>
<protein>
    <submittedName>
        <fullName evidence="2">1-(5-phosphoribosyl)-5-amino-4-imidazole-carboxyl ate carboxylase</fullName>
    </submittedName>
</protein>
<dbReference type="InterPro" id="IPR000031">
    <property type="entry name" value="PurE_dom"/>
</dbReference>
<evidence type="ECO:0000313" key="3">
    <source>
        <dbReference type="Proteomes" id="UP000289856"/>
    </source>
</evidence>
<dbReference type="Proteomes" id="UP000289856">
    <property type="component" value="Chromosome"/>
</dbReference>
<dbReference type="AlphaFoldDB" id="A0A3T1DBH8"/>
<feature type="domain" description="PurE" evidence="1">
    <location>
        <begin position="97"/>
        <end position="229"/>
    </location>
</feature>
<reference evidence="2 3" key="1">
    <citation type="submission" date="2019-01" db="EMBL/GenBank/DDBJ databases">
        <title>Complete genome sequence of Cohnella hallensis HS21 isolated from Korean fir (Abies koreana) rhizospheric soil.</title>
        <authorList>
            <person name="Jiang L."/>
            <person name="Kang S.W."/>
            <person name="Kim S."/>
            <person name="Jung J."/>
            <person name="Kim C.Y."/>
            <person name="Kim D.H."/>
            <person name="Kim S.W."/>
            <person name="Lee J."/>
        </authorList>
    </citation>
    <scope>NUCLEOTIDE SEQUENCE [LARGE SCALE GENOMIC DNA]</scope>
    <source>
        <strain evidence="2 3">HS21</strain>
    </source>
</reference>
<gene>
    <name evidence="2" type="primary">larB</name>
    <name evidence="2" type="ORF">KCTCHS21_48030</name>
</gene>
<dbReference type="SMART" id="SM01001">
    <property type="entry name" value="AIRC"/>
    <property type="match status" value="1"/>
</dbReference>
<evidence type="ECO:0000313" key="2">
    <source>
        <dbReference type="EMBL" id="BBI35404.1"/>
    </source>
</evidence>
<dbReference type="InterPro" id="IPR039476">
    <property type="entry name" value="P2CMN_synthase_LarB"/>
</dbReference>
<dbReference type="PANTHER" id="PTHR43064">
    <property type="entry name" value="PHOSPHORIBOSYLAMINOIMIDAZOLE CARBOXYLASE-RELATED"/>
    <property type="match status" value="1"/>
</dbReference>
<sequence length="231" mass="24309">MANKGYTDDSVAKYANLDIDRERRLGFPEVIYGENKTAEQLIGIAEKMREHASRLLITRVDSEKAKLVSSRVPGLIIHEDAHALTGFGAVPPADREGYIAVVCAGTSDLRVAEEAAVTLEMMGSRVERITDVGVTGIHRLFARLDTIREADAIIAIAGMEGALPSVLGGLVAKPLIAVPTSVGYGTGLNGLIAMGAMLNGCAPGVTVVNIDNGFGAAYAAASIHKQIRRGN</sequence>
<dbReference type="KEGG" id="cohn:KCTCHS21_48030"/>
<dbReference type="SUPFAM" id="SSF52255">
    <property type="entry name" value="N5-CAIR mutase (phosphoribosylaminoimidazole carboxylase, PurE)"/>
    <property type="match status" value="1"/>
</dbReference>
<accession>A0A3T1DBH8</accession>
<dbReference type="GO" id="GO:0016787">
    <property type="term" value="F:hydrolase activity"/>
    <property type="evidence" value="ECO:0007669"/>
    <property type="project" value="InterPro"/>
</dbReference>
<name>A0A3T1DBH8_9BACL</name>
<keyword evidence="3" id="KW-1185">Reference proteome</keyword>
<organism evidence="2 3">
    <name type="scientific">Cohnella abietis</name>
    <dbReference type="NCBI Taxonomy" id="2507935"/>
    <lineage>
        <taxon>Bacteria</taxon>
        <taxon>Bacillati</taxon>
        <taxon>Bacillota</taxon>
        <taxon>Bacilli</taxon>
        <taxon>Bacillales</taxon>
        <taxon>Paenibacillaceae</taxon>
        <taxon>Cohnella</taxon>
    </lineage>
</organism>
<dbReference type="NCBIfam" id="NF033503">
    <property type="entry name" value="LarB"/>
    <property type="match status" value="1"/>
</dbReference>
<dbReference type="Pfam" id="PF00731">
    <property type="entry name" value="AIRC"/>
    <property type="match status" value="1"/>
</dbReference>
<dbReference type="PANTHER" id="PTHR43064:SF1">
    <property type="entry name" value="SLL1489 PROTEIN"/>
    <property type="match status" value="1"/>
</dbReference>
<dbReference type="GO" id="GO:0006189">
    <property type="term" value="P:'de novo' IMP biosynthetic process"/>
    <property type="evidence" value="ECO:0007669"/>
    <property type="project" value="InterPro"/>
</dbReference>
<evidence type="ECO:0000259" key="1">
    <source>
        <dbReference type="SMART" id="SM01001"/>
    </source>
</evidence>
<dbReference type="Gene3D" id="3.40.50.1970">
    <property type="match status" value="1"/>
</dbReference>